<dbReference type="Proteomes" id="UP000199517">
    <property type="component" value="Unassembled WGS sequence"/>
</dbReference>
<evidence type="ECO:0000259" key="1">
    <source>
        <dbReference type="PROSITE" id="PS51352"/>
    </source>
</evidence>
<dbReference type="CDD" id="cd02947">
    <property type="entry name" value="TRX_family"/>
    <property type="match status" value="1"/>
</dbReference>
<keyword evidence="3" id="KW-1185">Reference proteome</keyword>
<dbReference type="EMBL" id="FOMQ01000003">
    <property type="protein sequence ID" value="SFD53155.1"/>
    <property type="molecule type" value="Genomic_DNA"/>
</dbReference>
<dbReference type="AlphaFoldDB" id="A0A1I1T3B4"/>
<feature type="domain" description="Thioredoxin" evidence="1">
    <location>
        <begin position="1"/>
        <end position="108"/>
    </location>
</feature>
<gene>
    <name evidence="2" type="ORF">SAMN04489710_103100</name>
</gene>
<dbReference type="InterPro" id="IPR036249">
    <property type="entry name" value="Thioredoxin-like_sf"/>
</dbReference>
<dbReference type="InterPro" id="IPR013766">
    <property type="entry name" value="Thioredoxin_domain"/>
</dbReference>
<proteinExistence type="predicted"/>
<dbReference type="RefSeq" id="WP_092950217.1">
    <property type="nucleotide sequence ID" value="NZ_FOMQ01000003.1"/>
</dbReference>
<dbReference type="PROSITE" id="PS51352">
    <property type="entry name" value="THIOREDOXIN_2"/>
    <property type="match status" value="1"/>
</dbReference>
<dbReference type="SUPFAM" id="SSF52833">
    <property type="entry name" value="Thioredoxin-like"/>
    <property type="match status" value="1"/>
</dbReference>
<dbReference type="Gene3D" id="3.40.30.10">
    <property type="entry name" value="Glutaredoxin"/>
    <property type="match status" value="1"/>
</dbReference>
<dbReference type="STRING" id="32040.SAMN04489710_103100"/>
<dbReference type="OrthoDB" id="215495at2"/>
<sequence>MPYTAQHLATSPTREEIDRLQGPAVLEFGTPWCGFCQRAQPLIEAALKEHGNVQHIKVEDGPGRPLGRSFGVKLWPTLVFLRDGKEIDRQVRPQDLAAVQSGMHAIVHAPAISIGPA</sequence>
<evidence type="ECO:0000313" key="2">
    <source>
        <dbReference type="EMBL" id="SFD53155.1"/>
    </source>
</evidence>
<protein>
    <submittedName>
        <fullName evidence="2">Thioredoxin 1</fullName>
    </submittedName>
</protein>
<organism evidence="2 3">
    <name type="scientific">Paracidovorax konjaci</name>
    <dbReference type="NCBI Taxonomy" id="32040"/>
    <lineage>
        <taxon>Bacteria</taxon>
        <taxon>Pseudomonadati</taxon>
        <taxon>Pseudomonadota</taxon>
        <taxon>Betaproteobacteria</taxon>
        <taxon>Burkholderiales</taxon>
        <taxon>Comamonadaceae</taxon>
        <taxon>Paracidovorax</taxon>
    </lineage>
</organism>
<reference evidence="3" key="1">
    <citation type="submission" date="2016-10" db="EMBL/GenBank/DDBJ databases">
        <authorList>
            <person name="Varghese N."/>
            <person name="Submissions S."/>
        </authorList>
    </citation>
    <scope>NUCLEOTIDE SEQUENCE [LARGE SCALE GENOMIC DNA]</scope>
    <source>
        <strain evidence="3">DSM 7481</strain>
    </source>
</reference>
<evidence type="ECO:0000313" key="3">
    <source>
        <dbReference type="Proteomes" id="UP000199517"/>
    </source>
</evidence>
<dbReference type="Pfam" id="PF00085">
    <property type="entry name" value="Thioredoxin"/>
    <property type="match status" value="1"/>
</dbReference>
<name>A0A1I1T3B4_9BURK</name>
<accession>A0A1I1T3B4</accession>